<dbReference type="OrthoDB" id="25029at2759"/>
<dbReference type="RefSeq" id="XP_009228111.1">
    <property type="nucleotide sequence ID" value="XM_009229847.1"/>
</dbReference>
<accession>J3PEM5</accession>
<dbReference type="VEuPathDB" id="FungiDB:GGTG_11956"/>
<organism evidence="3">
    <name type="scientific">Gaeumannomyces tritici (strain R3-111a-1)</name>
    <name type="common">Wheat and barley take-all root rot fungus</name>
    <name type="synonym">Gaeumannomyces graminis var. tritici</name>
    <dbReference type="NCBI Taxonomy" id="644352"/>
    <lineage>
        <taxon>Eukaryota</taxon>
        <taxon>Fungi</taxon>
        <taxon>Dikarya</taxon>
        <taxon>Ascomycota</taxon>
        <taxon>Pezizomycotina</taxon>
        <taxon>Sordariomycetes</taxon>
        <taxon>Sordariomycetidae</taxon>
        <taxon>Magnaporthales</taxon>
        <taxon>Magnaporthaceae</taxon>
        <taxon>Gaeumannomyces</taxon>
    </lineage>
</organism>
<evidence type="ECO:0000313" key="5">
    <source>
        <dbReference type="Proteomes" id="UP000006039"/>
    </source>
</evidence>
<dbReference type="GO" id="GO:0006396">
    <property type="term" value="P:RNA processing"/>
    <property type="evidence" value="ECO:0007669"/>
    <property type="project" value="InterPro"/>
</dbReference>
<dbReference type="InterPro" id="IPR023797">
    <property type="entry name" value="RNA3'_phos_cyclase_dom"/>
</dbReference>
<reference evidence="3" key="3">
    <citation type="submission" date="2010-09" db="EMBL/GenBank/DDBJ databases">
        <title>Annotation of Gaeumannomyces graminis var. tritici R3-111a-1.</title>
        <authorList>
            <consortium name="The Broad Institute Genome Sequencing Platform"/>
            <person name="Ma L.-J."/>
            <person name="Dead R."/>
            <person name="Young S.K."/>
            <person name="Zeng Q."/>
            <person name="Gargeya S."/>
            <person name="Fitzgerald M."/>
            <person name="Haas B."/>
            <person name="Abouelleil A."/>
            <person name="Alvarado L."/>
            <person name="Arachchi H.M."/>
            <person name="Berlin A."/>
            <person name="Brown A."/>
            <person name="Chapman S.B."/>
            <person name="Chen Z."/>
            <person name="Dunbar C."/>
            <person name="Freedman E."/>
            <person name="Gearin G."/>
            <person name="Gellesch M."/>
            <person name="Goldberg J."/>
            <person name="Griggs A."/>
            <person name="Gujja S."/>
            <person name="Heiman D."/>
            <person name="Howarth C."/>
            <person name="Larson L."/>
            <person name="Lui A."/>
            <person name="MacDonald P.J.P."/>
            <person name="Mehta T."/>
            <person name="Montmayeur A."/>
            <person name="Murphy C."/>
            <person name="Neiman D."/>
            <person name="Pearson M."/>
            <person name="Priest M."/>
            <person name="Roberts A."/>
            <person name="Saif S."/>
            <person name="Shea T."/>
            <person name="Shenoy N."/>
            <person name="Sisk P."/>
            <person name="Stolte C."/>
            <person name="Sykes S."/>
            <person name="Yandava C."/>
            <person name="Wortman J."/>
            <person name="Nusbaum C."/>
            <person name="Birren B."/>
        </authorList>
    </citation>
    <scope>NUCLEOTIDE SEQUENCE</scope>
    <source>
        <strain evidence="3">R3-111a-1</strain>
    </source>
</reference>
<reference evidence="5" key="1">
    <citation type="submission" date="2010-07" db="EMBL/GenBank/DDBJ databases">
        <title>The genome sequence of Gaeumannomyces graminis var. tritici strain R3-111a-1.</title>
        <authorList>
            <consortium name="The Broad Institute Genome Sequencing Platform"/>
            <person name="Ma L.-J."/>
            <person name="Dead R."/>
            <person name="Young S."/>
            <person name="Zeng Q."/>
            <person name="Koehrsen M."/>
            <person name="Alvarado L."/>
            <person name="Berlin A."/>
            <person name="Chapman S.B."/>
            <person name="Chen Z."/>
            <person name="Freedman E."/>
            <person name="Gellesch M."/>
            <person name="Goldberg J."/>
            <person name="Griggs A."/>
            <person name="Gujja S."/>
            <person name="Heilman E.R."/>
            <person name="Heiman D."/>
            <person name="Hepburn T."/>
            <person name="Howarth C."/>
            <person name="Jen D."/>
            <person name="Larson L."/>
            <person name="Mehta T."/>
            <person name="Neiman D."/>
            <person name="Pearson M."/>
            <person name="Roberts A."/>
            <person name="Saif S."/>
            <person name="Shea T."/>
            <person name="Shenoy N."/>
            <person name="Sisk P."/>
            <person name="Stolte C."/>
            <person name="Sykes S."/>
            <person name="Walk T."/>
            <person name="White J."/>
            <person name="Yandava C."/>
            <person name="Haas B."/>
            <person name="Nusbaum C."/>
            <person name="Birren B."/>
        </authorList>
    </citation>
    <scope>NUCLEOTIDE SEQUENCE [LARGE SCALE GENOMIC DNA]</scope>
    <source>
        <strain evidence="5">R3-111a-1</strain>
    </source>
</reference>
<dbReference type="InterPro" id="IPR013792">
    <property type="entry name" value="RNA3'P_cycl/enolpyr_Trfase_a/b"/>
</dbReference>
<evidence type="ECO:0000313" key="3">
    <source>
        <dbReference type="EMBL" id="EJT70933.1"/>
    </source>
</evidence>
<evidence type="ECO:0000313" key="4">
    <source>
        <dbReference type="EnsemblFungi" id="EJT70933"/>
    </source>
</evidence>
<reference evidence="3" key="2">
    <citation type="submission" date="2010-07" db="EMBL/GenBank/DDBJ databases">
        <authorList>
            <consortium name="The Broad Institute Genome Sequencing Platform"/>
            <consortium name="Broad Institute Genome Sequencing Center for Infectious Disease"/>
            <person name="Ma L.-J."/>
            <person name="Dead R."/>
            <person name="Young S."/>
            <person name="Zeng Q."/>
            <person name="Koehrsen M."/>
            <person name="Alvarado L."/>
            <person name="Berlin A."/>
            <person name="Chapman S.B."/>
            <person name="Chen Z."/>
            <person name="Freedman E."/>
            <person name="Gellesch M."/>
            <person name="Goldberg J."/>
            <person name="Griggs A."/>
            <person name="Gujja S."/>
            <person name="Heilman E.R."/>
            <person name="Heiman D."/>
            <person name="Hepburn T."/>
            <person name="Howarth C."/>
            <person name="Jen D."/>
            <person name="Larson L."/>
            <person name="Mehta T."/>
            <person name="Neiman D."/>
            <person name="Pearson M."/>
            <person name="Roberts A."/>
            <person name="Saif S."/>
            <person name="Shea T."/>
            <person name="Shenoy N."/>
            <person name="Sisk P."/>
            <person name="Stolte C."/>
            <person name="Sykes S."/>
            <person name="Walk T."/>
            <person name="White J."/>
            <person name="Yandava C."/>
            <person name="Haas B."/>
            <person name="Nusbaum C."/>
            <person name="Birren B."/>
        </authorList>
    </citation>
    <scope>NUCLEOTIDE SEQUENCE</scope>
    <source>
        <strain evidence="3">R3-111a-1</strain>
    </source>
</reference>
<evidence type="ECO:0000256" key="1">
    <source>
        <dbReference type="SAM" id="MobiDB-lite"/>
    </source>
</evidence>
<dbReference type="PANTHER" id="PTHR11096:SF0">
    <property type="entry name" value="RNA 3'-TERMINAL PHOSPHATE CYCLASE"/>
    <property type="match status" value="1"/>
</dbReference>
<gene>
    <name evidence="4" type="primary">20352414</name>
    <name evidence="3" type="ORF">GGTG_11956</name>
</gene>
<dbReference type="GO" id="GO:0005634">
    <property type="term" value="C:nucleus"/>
    <property type="evidence" value="ECO:0007669"/>
    <property type="project" value="TreeGrafter"/>
</dbReference>
<feature type="domain" description="RNA 3'-terminal phosphate cyclase" evidence="2">
    <location>
        <begin position="13"/>
        <end position="397"/>
    </location>
</feature>
<reference evidence="4" key="4">
    <citation type="journal article" date="2015" name="G3 (Bethesda)">
        <title>Genome sequences of three phytopathogenic species of the Magnaporthaceae family of fungi.</title>
        <authorList>
            <person name="Okagaki L.H."/>
            <person name="Nunes C.C."/>
            <person name="Sailsbery J."/>
            <person name="Clay B."/>
            <person name="Brown D."/>
            <person name="John T."/>
            <person name="Oh Y."/>
            <person name="Young N."/>
            <person name="Fitzgerald M."/>
            <person name="Haas B.J."/>
            <person name="Zeng Q."/>
            <person name="Young S."/>
            <person name="Adiconis X."/>
            <person name="Fan L."/>
            <person name="Levin J.Z."/>
            <person name="Mitchell T.K."/>
            <person name="Okubara P.A."/>
            <person name="Farman M.L."/>
            <person name="Kohn L.M."/>
            <person name="Birren B."/>
            <person name="Ma L.-J."/>
            <person name="Dean R.A."/>
        </authorList>
    </citation>
    <scope>NUCLEOTIDE SEQUENCE</scope>
    <source>
        <strain evidence="4">R3-111a-1</strain>
    </source>
</reference>
<feature type="region of interest" description="Disordered" evidence="1">
    <location>
        <begin position="222"/>
        <end position="248"/>
    </location>
</feature>
<dbReference type="GO" id="GO:0003963">
    <property type="term" value="F:RNA-3'-phosphate cyclase activity"/>
    <property type="evidence" value="ECO:0007669"/>
    <property type="project" value="TreeGrafter"/>
</dbReference>
<dbReference type="GeneID" id="20352414"/>
<dbReference type="EMBL" id="GL385401">
    <property type="protein sequence ID" value="EJT70933.1"/>
    <property type="molecule type" value="Genomic_DNA"/>
</dbReference>
<dbReference type="Proteomes" id="UP000006039">
    <property type="component" value="Unassembled WGS sequence"/>
</dbReference>
<sequence length="478" mass="49941">MDKTLVELDGTTGEGGGQLVRNAVALASVISQPIRIVNVRGNRQYGKSRKGGGLKAQHVAAIQVLADATAADVSGLHVGSPTLEFRPRRGPGADAIAALLAATPTTTPTGDRRLIRIAASTAAASAMCIFQCVFPFLLFAGSGSGSGPQQQQQPLELEIDGGTNTSWAPSFDYADQVLCPALEAWFGVAVERRLVSRGWNTGPASRGRVWFRFRPLRPGTALGGSSPVPVAQEEGGPPQSSLSPGTLRAAEDTTAVKTIDVTMVCPAAMGDKLTRALAKDLAGLFPAADVRFRPSEDSGHRSRMFVLLVARPAAPSPLLWGRDLLFSPPPRNAPVGRARGGGGGGDGDEWALSTSELLSRRVCRALRADVGRGAVVDEFLQDQLVIFQALREGRSSFPRRGGAEAEAEAEGLEDAMAGLDIGGGGGGGELERDRTGVPFGEGSLHATTARWVAAQLLPRASWFGGGRVCEGAGVRVQR</sequence>
<dbReference type="eggNOG" id="KOG3980">
    <property type="taxonomic scope" value="Eukaryota"/>
</dbReference>
<dbReference type="AlphaFoldDB" id="J3PEM5"/>
<evidence type="ECO:0000259" key="2">
    <source>
        <dbReference type="Pfam" id="PF01137"/>
    </source>
</evidence>
<dbReference type="EnsemblFungi" id="EJT70933">
    <property type="protein sequence ID" value="EJT70933"/>
    <property type="gene ID" value="GGTG_11956"/>
</dbReference>
<dbReference type="PANTHER" id="PTHR11096">
    <property type="entry name" value="RNA 3' TERMINAL PHOSPHATE CYCLASE"/>
    <property type="match status" value="1"/>
</dbReference>
<protein>
    <recommendedName>
        <fullName evidence="2">RNA 3'-terminal phosphate cyclase domain-containing protein</fullName>
    </recommendedName>
</protein>
<dbReference type="Pfam" id="PF01137">
    <property type="entry name" value="RTC"/>
    <property type="match status" value="1"/>
</dbReference>
<proteinExistence type="predicted"/>
<dbReference type="InterPro" id="IPR037136">
    <property type="entry name" value="RNA3'_phos_cyclase_dom_sf"/>
</dbReference>
<dbReference type="InterPro" id="IPR000228">
    <property type="entry name" value="RNA3'_term_phos_cyc"/>
</dbReference>
<keyword evidence="5" id="KW-1185">Reference proteome</keyword>
<dbReference type="STRING" id="644352.J3PEM5"/>
<name>J3PEM5_GAET3</name>
<reference evidence="4" key="5">
    <citation type="submission" date="2018-04" db="UniProtKB">
        <authorList>
            <consortium name="EnsemblFungi"/>
        </authorList>
    </citation>
    <scope>IDENTIFICATION</scope>
    <source>
        <strain evidence="4">R3-111a-1</strain>
    </source>
</reference>
<dbReference type="SUPFAM" id="SSF55205">
    <property type="entry name" value="EPT/RTPC-like"/>
    <property type="match status" value="1"/>
</dbReference>
<dbReference type="Gene3D" id="3.65.10.20">
    <property type="entry name" value="RNA 3'-terminal phosphate cyclase domain"/>
    <property type="match status" value="2"/>
</dbReference>
<dbReference type="HOGENOM" id="CLU_027882_3_0_1"/>